<dbReference type="AlphaFoldDB" id="A0AAP0JHB2"/>
<dbReference type="EMBL" id="JBBNAG010000005">
    <property type="protein sequence ID" value="KAK9132902.1"/>
    <property type="molecule type" value="Genomic_DNA"/>
</dbReference>
<proteinExistence type="predicted"/>
<reference evidence="1 2" key="1">
    <citation type="submission" date="2024-01" db="EMBL/GenBank/DDBJ databases">
        <title>Genome assemblies of Stephania.</title>
        <authorList>
            <person name="Yang L."/>
        </authorList>
    </citation>
    <scope>NUCLEOTIDE SEQUENCE [LARGE SCALE GENOMIC DNA]</scope>
    <source>
        <strain evidence="1">JXDWG</strain>
        <tissue evidence="1">Leaf</tissue>
    </source>
</reference>
<evidence type="ECO:0000313" key="2">
    <source>
        <dbReference type="Proteomes" id="UP001419268"/>
    </source>
</evidence>
<evidence type="ECO:0000313" key="1">
    <source>
        <dbReference type="EMBL" id="KAK9132902.1"/>
    </source>
</evidence>
<accession>A0AAP0JHB2</accession>
<gene>
    <name evidence="1" type="ORF">Scep_012430</name>
</gene>
<dbReference type="PANTHER" id="PTHR46692:SF1">
    <property type="entry name" value="NUCLEOSIDE HYDROLASE 3-RELATED"/>
    <property type="match status" value="1"/>
</dbReference>
<dbReference type="PANTHER" id="PTHR46692">
    <property type="entry name" value="INOSINE-URIDINE PREFERRING NUCLEOSIDE HYDROLASE FAMILY PROTEIN"/>
    <property type="match status" value="1"/>
</dbReference>
<protein>
    <recommendedName>
        <fullName evidence="3">Inosine/uridine-preferring nucleoside hydrolase domain-containing protein</fullName>
    </recommendedName>
</protein>
<sequence length="374" mass="42128">MPKYQDILRSSIWDLNLAFGHINVNEICFDGSNPFFDGRAFPKFNLRKSGVHSGHVQKGLLDPFCFVPNGKGKCQVTNVGLISGDDRYTAKNSVKYGAPRDTGHPEHRQPLAFEVWQSISKLMKPGSKITMLTSGPLSNLAHIILKDKNASSLIETCNMGLITLKSLLIITIISVILAVGETKPADGELENVAKLDMFVDKLPGMPKIYGFEMKNGVHVSKSLEIGMFMKRWVFYFQNFLLCPISSSLLSSLASIDWKSFGLNVKSSAIDEDGDAVLEWENLPPLVPVFTLFKLYNFKCFYIVAHVDLSLGGRPLIDIDIVGMDIIKAMKYRYICINRRWIHEEDIPDGEHYLGYESPYETDPLVDFDERDYLD</sequence>
<comment type="caution">
    <text evidence="1">The sequence shown here is derived from an EMBL/GenBank/DDBJ whole genome shotgun (WGS) entry which is preliminary data.</text>
</comment>
<dbReference type="Proteomes" id="UP001419268">
    <property type="component" value="Unassembled WGS sequence"/>
</dbReference>
<evidence type="ECO:0008006" key="3">
    <source>
        <dbReference type="Google" id="ProtNLM"/>
    </source>
</evidence>
<keyword evidence="2" id="KW-1185">Reference proteome</keyword>
<name>A0AAP0JHB2_9MAGN</name>
<organism evidence="1 2">
    <name type="scientific">Stephania cephalantha</name>
    <dbReference type="NCBI Taxonomy" id="152367"/>
    <lineage>
        <taxon>Eukaryota</taxon>
        <taxon>Viridiplantae</taxon>
        <taxon>Streptophyta</taxon>
        <taxon>Embryophyta</taxon>
        <taxon>Tracheophyta</taxon>
        <taxon>Spermatophyta</taxon>
        <taxon>Magnoliopsida</taxon>
        <taxon>Ranunculales</taxon>
        <taxon>Menispermaceae</taxon>
        <taxon>Menispermoideae</taxon>
        <taxon>Cissampelideae</taxon>
        <taxon>Stephania</taxon>
    </lineage>
</organism>